<protein>
    <submittedName>
        <fullName evidence="1">Uncharacterized protein</fullName>
    </submittedName>
</protein>
<dbReference type="OrthoDB" id="5329104at2759"/>
<proteinExistence type="predicted"/>
<dbReference type="EMBL" id="NAJN01000550">
    <property type="protein sequence ID" value="TKA71674.1"/>
    <property type="molecule type" value="Genomic_DNA"/>
</dbReference>
<keyword evidence="2" id="KW-1185">Reference proteome</keyword>
<sequence length="195" mass="22187">MQRAKPPYLDVPPPYQIARFYAQTVHEQTSERETCIRAARFLTYNEFESESESFSLSCASTLSRLRAVERRWAAGLPASDLETAFWNACYERHHYPARFGRRDAYLCVTVDVEIARQARTAEIEGRSISLVDALTRMSLAAGRRAESLAAQLRCLSVRSEDGGDDEDDNGLEEAFREAFAQAEREEREIAVVQRL</sequence>
<accession>A0A4U0X5G5</accession>
<reference evidence="1 2" key="1">
    <citation type="submission" date="2017-03" db="EMBL/GenBank/DDBJ databases">
        <title>Genomes of endolithic fungi from Antarctica.</title>
        <authorList>
            <person name="Coleine C."/>
            <person name="Masonjones S."/>
            <person name="Stajich J.E."/>
        </authorList>
    </citation>
    <scope>NUCLEOTIDE SEQUENCE [LARGE SCALE GENOMIC DNA]</scope>
    <source>
        <strain evidence="1 2">CCFEE 5187</strain>
    </source>
</reference>
<dbReference type="AlphaFoldDB" id="A0A4U0X5G5"/>
<evidence type="ECO:0000313" key="1">
    <source>
        <dbReference type="EMBL" id="TKA71674.1"/>
    </source>
</evidence>
<evidence type="ECO:0000313" key="2">
    <source>
        <dbReference type="Proteomes" id="UP000308768"/>
    </source>
</evidence>
<gene>
    <name evidence="1" type="ORF">B0A49_05283</name>
</gene>
<organism evidence="1 2">
    <name type="scientific">Cryomyces minteri</name>
    <dbReference type="NCBI Taxonomy" id="331657"/>
    <lineage>
        <taxon>Eukaryota</taxon>
        <taxon>Fungi</taxon>
        <taxon>Dikarya</taxon>
        <taxon>Ascomycota</taxon>
        <taxon>Pezizomycotina</taxon>
        <taxon>Dothideomycetes</taxon>
        <taxon>Dothideomycetes incertae sedis</taxon>
        <taxon>Cryomyces</taxon>
    </lineage>
</organism>
<comment type="caution">
    <text evidence="1">The sequence shown here is derived from an EMBL/GenBank/DDBJ whole genome shotgun (WGS) entry which is preliminary data.</text>
</comment>
<dbReference type="Proteomes" id="UP000308768">
    <property type="component" value="Unassembled WGS sequence"/>
</dbReference>
<name>A0A4U0X5G5_9PEZI</name>